<dbReference type="PANTHER" id="PTHR11085">
    <property type="entry name" value="NAD-DEPENDENT PROTEIN DEACYLASE SIRTUIN-5, MITOCHONDRIAL-RELATED"/>
    <property type="match status" value="1"/>
</dbReference>
<dbReference type="HAMAP" id="MF_01121">
    <property type="entry name" value="Sirtuin_ClassIII"/>
    <property type="match status" value="1"/>
</dbReference>
<comment type="domain">
    <text evidence="3">2 residues (Tyr-73 and Arg-76) present in a large hydrophobic pocket are probably involved in substrate specificity. They are important for desuccinylation activity, but dispensable for deacetylation activity.</text>
</comment>
<evidence type="ECO:0000256" key="3">
    <source>
        <dbReference type="HAMAP-Rule" id="MF_01121"/>
    </source>
</evidence>
<dbReference type="InterPro" id="IPR003000">
    <property type="entry name" value="Sirtuin"/>
</dbReference>
<dbReference type="GO" id="GO:0070403">
    <property type="term" value="F:NAD+ binding"/>
    <property type="evidence" value="ECO:0007669"/>
    <property type="project" value="UniProtKB-UniRule"/>
</dbReference>
<gene>
    <name evidence="3" type="primary">cobB</name>
    <name evidence="6" type="ORF">ADIARSV_3009</name>
</gene>
<organism evidence="6 7">
    <name type="scientific">Arcticibacter svalbardensis MN12-7</name>
    <dbReference type="NCBI Taxonomy" id="1150600"/>
    <lineage>
        <taxon>Bacteria</taxon>
        <taxon>Pseudomonadati</taxon>
        <taxon>Bacteroidota</taxon>
        <taxon>Sphingobacteriia</taxon>
        <taxon>Sphingobacteriales</taxon>
        <taxon>Sphingobacteriaceae</taxon>
        <taxon>Arcticibacter</taxon>
    </lineage>
</organism>
<keyword evidence="7" id="KW-1185">Reference proteome</keyword>
<evidence type="ECO:0000256" key="1">
    <source>
        <dbReference type="ARBA" id="ARBA00022679"/>
    </source>
</evidence>
<reference evidence="6 7" key="1">
    <citation type="journal article" date="2013" name="Genome Announc.">
        <title>Draft Genome Sequence of Arcticibacter svalbardensis Strain MN12-7T, a Member of the Family Sphingobacteriaceae Isolated from an Arctic Soil Sample.</title>
        <authorList>
            <person name="Shivaji S."/>
            <person name="Ara S."/>
            <person name="Prasad S."/>
            <person name="Manasa B.P."/>
            <person name="Begum Z."/>
            <person name="Singh A."/>
            <person name="Kumar Pinnaka A."/>
        </authorList>
    </citation>
    <scope>NUCLEOTIDE SEQUENCE [LARGE SCALE GENOMIC DNA]</scope>
    <source>
        <strain evidence="6 7">MN12-7</strain>
    </source>
</reference>
<comment type="catalytic activity">
    <reaction evidence="3">
        <text>N(6)-succinyl-L-lysyl-[protein] + NAD(+) + H2O = 2''-O-succinyl-ADP-D-ribose + nicotinamide + L-lysyl-[protein]</text>
        <dbReference type="Rhea" id="RHEA:47668"/>
        <dbReference type="Rhea" id="RHEA-COMP:9752"/>
        <dbReference type="Rhea" id="RHEA-COMP:11877"/>
        <dbReference type="ChEBI" id="CHEBI:15377"/>
        <dbReference type="ChEBI" id="CHEBI:17154"/>
        <dbReference type="ChEBI" id="CHEBI:29969"/>
        <dbReference type="ChEBI" id="CHEBI:57540"/>
        <dbReference type="ChEBI" id="CHEBI:87830"/>
        <dbReference type="ChEBI" id="CHEBI:87832"/>
    </reaction>
</comment>
<dbReference type="Pfam" id="PF02146">
    <property type="entry name" value="SIR2"/>
    <property type="match status" value="1"/>
</dbReference>
<evidence type="ECO:0000256" key="4">
    <source>
        <dbReference type="PROSITE-ProRule" id="PRU00236"/>
    </source>
</evidence>
<feature type="binding site" evidence="3">
    <location>
        <position position="233"/>
    </location>
    <ligand>
        <name>NAD(+)</name>
        <dbReference type="ChEBI" id="CHEBI:57540"/>
    </ligand>
</feature>
<comment type="catalytic activity">
    <reaction evidence="3">
        <text>N(6)-acetyl-L-lysyl-[protein] + NAD(+) + H2O = 2''-O-acetyl-ADP-D-ribose + nicotinamide + L-lysyl-[protein]</text>
        <dbReference type="Rhea" id="RHEA:43636"/>
        <dbReference type="Rhea" id="RHEA-COMP:9752"/>
        <dbReference type="Rhea" id="RHEA-COMP:10731"/>
        <dbReference type="ChEBI" id="CHEBI:15377"/>
        <dbReference type="ChEBI" id="CHEBI:17154"/>
        <dbReference type="ChEBI" id="CHEBI:29969"/>
        <dbReference type="ChEBI" id="CHEBI:57540"/>
        <dbReference type="ChEBI" id="CHEBI:61930"/>
        <dbReference type="ChEBI" id="CHEBI:83767"/>
        <dbReference type="EC" id="2.3.1.286"/>
    </reaction>
</comment>
<comment type="similarity">
    <text evidence="3">Belongs to the sirtuin family. Class III subfamily.</text>
</comment>
<keyword evidence="1" id="KW-0808">Transferase</keyword>
<sequence>MCIQFLLLLNSNEIGQELIEMKKLVILTGAGISAESGLKTFRDSDGLWEGYNVEEVCTADAWRRNPVLVQTFYNDRRKAIIDAWPNAAHIALARLQEKYDVQIITQNIDDLHERAGSKSVTHLHGLITRSQSSLNSAKTYPLDGWEIKMGDVGEDGSQLRPHVVFFGEAVPMLEKAIEICAQADIFAVIGTSLVVYPAAGLVDYVPKGIVKYIVDPNVPLGKGKGFIVIQEKATVGVVEMVRELMGEITLQ</sequence>
<dbReference type="InterPro" id="IPR029035">
    <property type="entry name" value="DHS-like_NAD/FAD-binding_dom"/>
</dbReference>
<dbReference type="EMBL" id="AQPN01000103">
    <property type="protein sequence ID" value="EOR93872.1"/>
    <property type="molecule type" value="Genomic_DNA"/>
</dbReference>
<dbReference type="Proteomes" id="UP000014174">
    <property type="component" value="Unassembled WGS sequence"/>
</dbReference>
<name>R9GPV2_9SPHI</name>
<dbReference type="PROSITE" id="PS50305">
    <property type="entry name" value="SIRTUIN"/>
    <property type="match status" value="1"/>
</dbReference>
<feature type="domain" description="Deacetylase sirtuin-type" evidence="5">
    <location>
        <begin position="7"/>
        <end position="247"/>
    </location>
</feature>
<feature type="active site" description="Proton acceptor" evidence="3">
    <location>
        <position position="124"/>
    </location>
</feature>
<feature type="binding site" evidence="3">
    <location>
        <position position="73"/>
    </location>
    <ligand>
        <name>substrate</name>
    </ligand>
</feature>
<dbReference type="GO" id="GO:0036054">
    <property type="term" value="F:protein-malonyllysine demalonylase activity"/>
    <property type="evidence" value="ECO:0007669"/>
    <property type="project" value="InterPro"/>
</dbReference>
<evidence type="ECO:0000256" key="2">
    <source>
        <dbReference type="ARBA" id="ARBA00023027"/>
    </source>
</evidence>
<dbReference type="Gene3D" id="3.40.50.1220">
    <property type="entry name" value="TPP-binding domain"/>
    <property type="match status" value="1"/>
</dbReference>
<accession>R9GPV2</accession>
<comment type="caution">
    <text evidence="3 4">Lacks conserved residue(s) required for the propagation of feature annotation.</text>
</comment>
<dbReference type="InterPro" id="IPR026590">
    <property type="entry name" value="Ssirtuin_cat_dom"/>
</dbReference>
<dbReference type="PANTHER" id="PTHR11085:SF4">
    <property type="entry name" value="NAD-DEPENDENT PROTEIN DEACYLASE"/>
    <property type="match status" value="1"/>
</dbReference>
<dbReference type="AlphaFoldDB" id="R9GPV2"/>
<dbReference type="GO" id="GO:0036055">
    <property type="term" value="F:protein-succinyllysine desuccinylase activity"/>
    <property type="evidence" value="ECO:0007669"/>
    <property type="project" value="UniProtKB-UniRule"/>
</dbReference>
<dbReference type="EC" id="2.3.1.286" evidence="3"/>
<proteinExistence type="inferred from homology"/>
<evidence type="ECO:0000313" key="6">
    <source>
        <dbReference type="EMBL" id="EOR93872.1"/>
    </source>
</evidence>
<dbReference type="GO" id="GO:0005737">
    <property type="term" value="C:cytoplasm"/>
    <property type="evidence" value="ECO:0007669"/>
    <property type="project" value="UniProtKB-SubCell"/>
</dbReference>
<comment type="function">
    <text evidence="3">NAD-dependent lysine deacetylase and desuccinylase that specifically removes acetyl and succinyl groups on target proteins. Modulates the activities of several proteins which are inactive in their acylated form.</text>
</comment>
<dbReference type="SUPFAM" id="SSF52467">
    <property type="entry name" value="DHS-like NAD/FAD-binding domain"/>
    <property type="match status" value="1"/>
</dbReference>
<dbReference type="PATRIC" id="fig|1150600.3.peg.2979"/>
<comment type="caution">
    <text evidence="6">The sequence shown here is derived from an EMBL/GenBank/DDBJ whole genome shotgun (WGS) entry which is preliminary data.</text>
</comment>
<feature type="binding site" evidence="3">
    <location>
        <position position="76"/>
    </location>
    <ligand>
        <name>substrate</name>
    </ligand>
</feature>
<feature type="binding site" evidence="3">
    <location>
        <begin position="190"/>
        <end position="192"/>
    </location>
    <ligand>
        <name>NAD(+)</name>
        <dbReference type="ChEBI" id="CHEBI:57540"/>
    </ligand>
</feature>
<keyword evidence="2 3" id="KW-0520">NAD</keyword>
<comment type="subcellular location">
    <subcellularLocation>
        <location evidence="3">Cytoplasm</location>
    </subcellularLocation>
</comment>
<dbReference type="eggNOG" id="COG0846">
    <property type="taxonomic scope" value="Bacteria"/>
</dbReference>
<evidence type="ECO:0000259" key="5">
    <source>
        <dbReference type="PROSITE" id="PS50305"/>
    </source>
</evidence>
<feature type="binding site" evidence="3">
    <location>
        <begin position="106"/>
        <end position="109"/>
    </location>
    <ligand>
        <name>NAD(+)</name>
        <dbReference type="ChEBI" id="CHEBI:57540"/>
    </ligand>
</feature>
<dbReference type="InterPro" id="IPR026591">
    <property type="entry name" value="Sirtuin_cat_small_dom_sf"/>
</dbReference>
<dbReference type="Gene3D" id="3.30.1600.10">
    <property type="entry name" value="SIR2/SIRT2 'Small Domain"/>
    <property type="match status" value="1"/>
</dbReference>
<dbReference type="InterPro" id="IPR050134">
    <property type="entry name" value="NAD-dep_sirtuin_deacylases"/>
</dbReference>
<dbReference type="InterPro" id="IPR027546">
    <property type="entry name" value="Sirtuin_class_III"/>
</dbReference>
<protein>
    <recommendedName>
        <fullName evidence="3">NAD-dependent protein deacylase</fullName>
        <ecNumber evidence="3">2.3.1.286</ecNumber>
    </recommendedName>
    <alternativeName>
        <fullName evidence="3">Regulatory protein SIR2 homolog</fullName>
    </alternativeName>
</protein>
<dbReference type="GO" id="GO:0017136">
    <property type="term" value="F:histone deacetylase activity, NAD-dependent"/>
    <property type="evidence" value="ECO:0007669"/>
    <property type="project" value="TreeGrafter"/>
</dbReference>
<evidence type="ECO:0000313" key="7">
    <source>
        <dbReference type="Proteomes" id="UP000014174"/>
    </source>
</evidence>
<keyword evidence="3" id="KW-0963">Cytoplasm</keyword>
<feature type="binding site" evidence="3">
    <location>
        <begin position="29"/>
        <end position="48"/>
    </location>
    <ligand>
        <name>NAD(+)</name>
        <dbReference type="ChEBI" id="CHEBI:57540"/>
    </ligand>
</feature>
<dbReference type="STRING" id="1150600.ADIARSV_3009"/>